<dbReference type="InterPro" id="IPR005225">
    <property type="entry name" value="Small_GTP-bd"/>
</dbReference>
<dbReference type="PROSITE" id="PS00301">
    <property type="entry name" value="G_TR_1"/>
    <property type="match status" value="1"/>
</dbReference>
<keyword evidence="8" id="KW-0378">Hydrolase</keyword>
<name>A0A0P4W8W0_SCYOL</name>
<dbReference type="GO" id="GO:0005525">
    <property type="term" value="F:GTP binding"/>
    <property type="evidence" value="ECO:0007669"/>
    <property type="project" value="UniProtKB-KW"/>
</dbReference>
<dbReference type="InterPro" id="IPR050055">
    <property type="entry name" value="EF-Tu_GTPase"/>
</dbReference>
<evidence type="ECO:0000256" key="4">
    <source>
        <dbReference type="ARBA" id="ARBA00022490"/>
    </source>
</evidence>
<dbReference type="GO" id="GO:0003746">
    <property type="term" value="F:translation elongation factor activity"/>
    <property type="evidence" value="ECO:0007669"/>
    <property type="project" value="UniProtKB-KW"/>
</dbReference>
<sequence>MYQLGRLTQHLLMRSPKQRLFQSHEKISVAAVRSLLSTSTEDDISHCNVGTIGHVDHGKTTLTAAITKVLQRTGQSTFVSYDEIDRAPEERQRGITINTAHVSYSTNLRHYAHTDCPGHADYVKNMISGASQMDGAILVVAANDGQMPQTREHLLLARQAGVERVVVFVNKADLVDEEYLELVEIEMRELLDHFGFDGSDAPFVYGSALLALGGDEGPLGEQSILKLLEVMDTYLTPPTRDLTSPFLLPLDNYFSVPGRGSVVTGTLKQGVLRRGADAELLGFDRRIKTVATDVQVFKKKVESAKAGENVGVLLRGVRIEALARGMSLCALGSKKYVNRFESTIYFLTSGEGGRRRPITSAYIQQIFSNTWNITCRIDLPAGVAMIMPGEHNTVEVTLLQRMVLSLGQSFTIRENNVTVATGMVTRLLPSVEIPAKRLDQHVFQTAQRWACRGLHTLPPARLTTTTTAAPWESGRGTGPHHHRRHLWGWLNAIFNKVDENRIKEVGADRACAEWLLRCGAVVRWLDRDQWTKDYNSLPATGGRHLKIEEVDATDSAVMHIGFPHFRGCKHIRRIIFHRSTYLEDAALSQLPLLKTSLKQLQISSCGNITTEGLKYIKELENLDYLLLYDLPEIRDKEAVVRELEAALPACTIVFPYALAKDDPSLKEEEKLPKE</sequence>
<feature type="domain" description="Tr-type G" evidence="12">
    <location>
        <begin position="44"/>
        <end position="239"/>
    </location>
</feature>
<keyword evidence="4" id="KW-0963">Cytoplasm</keyword>
<dbReference type="EC" id="3.6.5.3" evidence="3"/>
<keyword evidence="10" id="KW-0648">Protein biosynthesis</keyword>
<dbReference type="InterPro" id="IPR032675">
    <property type="entry name" value="LRR_dom_sf"/>
</dbReference>
<dbReference type="CDD" id="cd01884">
    <property type="entry name" value="EF_Tu"/>
    <property type="match status" value="1"/>
</dbReference>
<dbReference type="PRINTS" id="PR00315">
    <property type="entry name" value="ELONGATNFCT"/>
</dbReference>
<protein>
    <recommendedName>
        <fullName evidence="3">protein-synthesizing GTPase</fullName>
        <ecNumber evidence="3">3.6.5.3</ecNumber>
    </recommendedName>
</protein>
<dbReference type="SUPFAM" id="SSF52047">
    <property type="entry name" value="RNI-like"/>
    <property type="match status" value="1"/>
</dbReference>
<keyword evidence="6" id="KW-0547">Nucleotide-binding</keyword>
<dbReference type="FunFam" id="3.40.50.300:FF:000576">
    <property type="entry name" value="Elongation factor Tu"/>
    <property type="match status" value="1"/>
</dbReference>
<dbReference type="GO" id="GO:0003924">
    <property type="term" value="F:GTPase activity"/>
    <property type="evidence" value="ECO:0007669"/>
    <property type="project" value="InterPro"/>
</dbReference>
<evidence type="ECO:0000256" key="11">
    <source>
        <dbReference type="ARBA" id="ARBA00023134"/>
    </source>
</evidence>
<dbReference type="Gene3D" id="2.40.30.10">
    <property type="entry name" value="Translation factors"/>
    <property type="match status" value="2"/>
</dbReference>
<keyword evidence="11" id="KW-0342">GTP-binding</keyword>
<dbReference type="InterPro" id="IPR000795">
    <property type="entry name" value="T_Tr_GTP-bd_dom"/>
</dbReference>
<organism evidence="13">
    <name type="scientific">Scylla olivacea</name>
    <name type="common">Orange mud crab</name>
    <name type="synonym">Cancer olivacea</name>
    <dbReference type="NCBI Taxonomy" id="85551"/>
    <lineage>
        <taxon>Eukaryota</taxon>
        <taxon>Metazoa</taxon>
        <taxon>Ecdysozoa</taxon>
        <taxon>Arthropoda</taxon>
        <taxon>Crustacea</taxon>
        <taxon>Multicrustacea</taxon>
        <taxon>Malacostraca</taxon>
        <taxon>Eumalacostraca</taxon>
        <taxon>Eucarida</taxon>
        <taxon>Decapoda</taxon>
        <taxon>Pleocyemata</taxon>
        <taxon>Brachyura</taxon>
        <taxon>Eubrachyura</taxon>
        <taxon>Portunoidea</taxon>
        <taxon>Portunidae</taxon>
        <taxon>Portuninae</taxon>
        <taxon>Scylla</taxon>
    </lineage>
</organism>
<dbReference type="CDD" id="cd03706">
    <property type="entry name" value="mtEFTU_III"/>
    <property type="match status" value="1"/>
</dbReference>
<dbReference type="SUPFAM" id="SSF50447">
    <property type="entry name" value="Translation proteins"/>
    <property type="match status" value="1"/>
</dbReference>
<dbReference type="PANTHER" id="PTHR43721">
    <property type="entry name" value="ELONGATION FACTOR TU-RELATED"/>
    <property type="match status" value="1"/>
</dbReference>
<accession>A0A0P4W8W0</accession>
<dbReference type="InterPro" id="IPR004160">
    <property type="entry name" value="Transl_elong_EFTu/EF1A_C"/>
</dbReference>
<dbReference type="InterPro" id="IPR027417">
    <property type="entry name" value="P-loop_NTPase"/>
</dbReference>
<keyword evidence="5" id="KW-0479">Metal-binding</keyword>
<evidence type="ECO:0000256" key="8">
    <source>
        <dbReference type="ARBA" id="ARBA00022801"/>
    </source>
</evidence>
<dbReference type="Pfam" id="PF03144">
    <property type="entry name" value="GTP_EFTU_D2"/>
    <property type="match status" value="1"/>
</dbReference>
<dbReference type="Pfam" id="PF03143">
    <property type="entry name" value="GTP_EFTU_D3"/>
    <property type="match status" value="1"/>
</dbReference>
<evidence type="ECO:0000256" key="9">
    <source>
        <dbReference type="ARBA" id="ARBA00022842"/>
    </source>
</evidence>
<dbReference type="NCBIfam" id="NF009372">
    <property type="entry name" value="PRK12735.1"/>
    <property type="match status" value="1"/>
</dbReference>
<evidence type="ECO:0000256" key="1">
    <source>
        <dbReference type="ARBA" id="ARBA00007249"/>
    </source>
</evidence>
<evidence type="ECO:0000256" key="5">
    <source>
        <dbReference type="ARBA" id="ARBA00022723"/>
    </source>
</evidence>
<dbReference type="AlphaFoldDB" id="A0A0P4W8W0"/>
<dbReference type="GO" id="GO:0046872">
    <property type="term" value="F:metal ion binding"/>
    <property type="evidence" value="ECO:0007669"/>
    <property type="project" value="UniProtKB-KW"/>
</dbReference>
<evidence type="ECO:0000256" key="7">
    <source>
        <dbReference type="ARBA" id="ARBA00022768"/>
    </source>
</evidence>
<dbReference type="PANTHER" id="PTHR43721:SF2">
    <property type="entry name" value="ELONGATION FACTOR TU, MITOCHONDRIAL"/>
    <property type="match status" value="1"/>
</dbReference>
<dbReference type="InterPro" id="IPR041709">
    <property type="entry name" value="EF-Tu_GTP-bd"/>
</dbReference>
<dbReference type="PROSITE" id="PS51722">
    <property type="entry name" value="G_TR_2"/>
    <property type="match status" value="1"/>
</dbReference>
<reference evidence="13" key="1">
    <citation type="submission" date="2015-09" db="EMBL/GenBank/DDBJ databases">
        <title>Scylla olivacea transcriptome.</title>
        <authorList>
            <person name="Ikhwanuddin M."/>
        </authorList>
    </citation>
    <scope>NUCLEOTIDE SEQUENCE</scope>
</reference>
<dbReference type="NCBIfam" id="TIGR00231">
    <property type="entry name" value="small_GTP"/>
    <property type="match status" value="1"/>
</dbReference>
<dbReference type="InterPro" id="IPR004161">
    <property type="entry name" value="EFTu-like_2"/>
</dbReference>
<dbReference type="Gene3D" id="3.80.10.10">
    <property type="entry name" value="Ribonuclease Inhibitor"/>
    <property type="match status" value="1"/>
</dbReference>
<evidence type="ECO:0000256" key="10">
    <source>
        <dbReference type="ARBA" id="ARBA00022917"/>
    </source>
</evidence>
<dbReference type="InterPro" id="IPR009000">
    <property type="entry name" value="Transl_B-barrel_sf"/>
</dbReference>
<evidence type="ECO:0000259" key="12">
    <source>
        <dbReference type="PROSITE" id="PS51722"/>
    </source>
</evidence>
<dbReference type="FunFam" id="2.40.30.10:FF:000085">
    <property type="entry name" value="Elongation factor Tu"/>
    <property type="match status" value="1"/>
</dbReference>
<dbReference type="GO" id="GO:0070125">
    <property type="term" value="P:mitochondrial translational elongation"/>
    <property type="evidence" value="ECO:0007669"/>
    <property type="project" value="TreeGrafter"/>
</dbReference>
<evidence type="ECO:0000256" key="3">
    <source>
        <dbReference type="ARBA" id="ARBA00011986"/>
    </source>
</evidence>
<dbReference type="NCBIfam" id="NF009373">
    <property type="entry name" value="PRK12736.1"/>
    <property type="match status" value="1"/>
</dbReference>
<evidence type="ECO:0000256" key="2">
    <source>
        <dbReference type="ARBA" id="ARBA00011245"/>
    </source>
</evidence>
<dbReference type="SUPFAM" id="SSF50465">
    <property type="entry name" value="EF-Tu/eEF-1alpha/eIF2-gamma C-terminal domain"/>
    <property type="match status" value="1"/>
</dbReference>
<dbReference type="NCBIfam" id="NF000766">
    <property type="entry name" value="PRK00049.1"/>
    <property type="match status" value="1"/>
</dbReference>
<dbReference type="Pfam" id="PF00009">
    <property type="entry name" value="GTP_EFTU"/>
    <property type="match status" value="1"/>
</dbReference>
<dbReference type="InterPro" id="IPR031157">
    <property type="entry name" value="G_TR_CS"/>
</dbReference>
<dbReference type="GO" id="GO:0005739">
    <property type="term" value="C:mitochondrion"/>
    <property type="evidence" value="ECO:0007669"/>
    <property type="project" value="TreeGrafter"/>
</dbReference>
<proteinExistence type="inferred from homology"/>
<dbReference type="Gene3D" id="3.40.50.300">
    <property type="entry name" value="P-loop containing nucleotide triphosphate hydrolases"/>
    <property type="match status" value="1"/>
</dbReference>
<comment type="similarity">
    <text evidence="1">Belongs to the TRAFAC class translation factor GTPase superfamily. Classic translation factor GTPase family. EF-Tu/EF-1A subfamily.</text>
</comment>
<evidence type="ECO:0000256" key="6">
    <source>
        <dbReference type="ARBA" id="ARBA00022741"/>
    </source>
</evidence>
<dbReference type="InterPro" id="IPR009001">
    <property type="entry name" value="Transl_elong_EF1A/Init_IF2_C"/>
</dbReference>
<keyword evidence="7" id="KW-0251">Elongation factor</keyword>
<dbReference type="SUPFAM" id="SSF52540">
    <property type="entry name" value="P-loop containing nucleoside triphosphate hydrolases"/>
    <property type="match status" value="1"/>
</dbReference>
<comment type="subunit">
    <text evidence="2">Monomer.</text>
</comment>
<evidence type="ECO:0000313" key="13">
    <source>
        <dbReference type="EMBL" id="JAI60284.1"/>
    </source>
</evidence>
<keyword evidence="9" id="KW-0460">Magnesium</keyword>
<dbReference type="EMBL" id="GDRN01091345">
    <property type="protein sequence ID" value="JAI60284.1"/>
    <property type="molecule type" value="Transcribed_RNA"/>
</dbReference>